<dbReference type="PANTHER" id="PTHR43591:SF110">
    <property type="entry name" value="RHODANESE DOMAIN-CONTAINING PROTEIN"/>
    <property type="match status" value="1"/>
</dbReference>
<dbReference type="Pfam" id="PF08241">
    <property type="entry name" value="Methyltransf_11"/>
    <property type="match status" value="1"/>
</dbReference>
<dbReference type="InterPro" id="IPR029063">
    <property type="entry name" value="SAM-dependent_MTases_sf"/>
</dbReference>
<accession>A0A7Z8YMB6</accession>
<reference evidence="2 3" key="1">
    <citation type="submission" date="2018-11" db="EMBL/GenBank/DDBJ databases">
        <authorList>
            <consortium name="Pathogen Informatics"/>
        </authorList>
    </citation>
    <scope>NUCLEOTIDE SEQUENCE [LARGE SCALE GENOMIC DNA]</scope>
    <source>
        <strain evidence="2 3">NCTC12929</strain>
    </source>
</reference>
<keyword evidence="2" id="KW-0489">Methyltransferase</keyword>
<sequence length="262" mass="30877">MIKTTVILKKFALFFLNLFPRPWLINISLWARPLMDILFQGNRFTDPINGKSYRKFLPYGYGKARANALSPGTLSLERHRQMWLYLQNETDFFSAKLKVLHIAPEQEFLRRFKKMPHLNYISADLFSPIVDVKADILNLPFEDNSFDVVFCNHVLEHIPDDARAMSELYRVMKPGGWGILQVPMKIHSPTTYEDFTITEPKERQKHFGQYDHVRWYGMDFFTRLETAGFQTEINFYSKKFSPENQKKFGLNPNEILPIVRKS</sequence>
<protein>
    <submittedName>
        <fullName evidence="2">Rebeccamycin O-methyltransferase</fullName>
        <ecNumber evidence="2">2.1.1.-</ecNumber>
    </submittedName>
</protein>
<dbReference type="Proteomes" id="UP000270205">
    <property type="component" value="Unassembled WGS sequence"/>
</dbReference>
<dbReference type="EC" id="2.1.1.-" evidence="2"/>
<dbReference type="Gene3D" id="3.40.50.150">
    <property type="entry name" value="Vaccinia Virus protein VP39"/>
    <property type="match status" value="1"/>
</dbReference>
<evidence type="ECO:0000313" key="2">
    <source>
        <dbReference type="EMBL" id="VDH03098.1"/>
    </source>
</evidence>
<dbReference type="GO" id="GO:0008757">
    <property type="term" value="F:S-adenosylmethionine-dependent methyltransferase activity"/>
    <property type="evidence" value="ECO:0007669"/>
    <property type="project" value="InterPro"/>
</dbReference>
<dbReference type="PANTHER" id="PTHR43591">
    <property type="entry name" value="METHYLTRANSFERASE"/>
    <property type="match status" value="1"/>
</dbReference>
<comment type="caution">
    <text evidence="2">The sequence shown here is derived from an EMBL/GenBank/DDBJ whole genome shotgun (WGS) entry which is preliminary data.</text>
</comment>
<name>A0A7Z8YMB6_9FLAO</name>
<evidence type="ECO:0000313" key="3">
    <source>
        <dbReference type="Proteomes" id="UP000270205"/>
    </source>
</evidence>
<dbReference type="EMBL" id="UYIV01000001">
    <property type="protein sequence ID" value="VDH03098.1"/>
    <property type="molecule type" value="Genomic_DNA"/>
</dbReference>
<keyword evidence="2" id="KW-0808">Transferase</keyword>
<dbReference type="SUPFAM" id="SSF53335">
    <property type="entry name" value="S-adenosyl-L-methionine-dependent methyltransferases"/>
    <property type="match status" value="1"/>
</dbReference>
<proteinExistence type="predicted"/>
<dbReference type="GO" id="GO:0032259">
    <property type="term" value="P:methylation"/>
    <property type="evidence" value="ECO:0007669"/>
    <property type="project" value="UniProtKB-KW"/>
</dbReference>
<dbReference type="InterPro" id="IPR013216">
    <property type="entry name" value="Methyltransf_11"/>
</dbReference>
<evidence type="ECO:0000259" key="1">
    <source>
        <dbReference type="Pfam" id="PF08241"/>
    </source>
</evidence>
<dbReference type="CDD" id="cd02440">
    <property type="entry name" value="AdoMet_MTases"/>
    <property type="match status" value="1"/>
</dbReference>
<feature type="domain" description="Methyltransferase type 11" evidence="1">
    <location>
        <begin position="129"/>
        <end position="179"/>
    </location>
</feature>
<organism evidence="2 3">
    <name type="scientific">Bergeyella zoohelcum</name>
    <dbReference type="NCBI Taxonomy" id="1015"/>
    <lineage>
        <taxon>Bacteria</taxon>
        <taxon>Pseudomonadati</taxon>
        <taxon>Bacteroidota</taxon>
        <taxon>Flavobacteriia</taxon>
        <taxon>Flavobacteriales</taxon>
        <taxon>Weeksellaceae</taxon>
        <taxon>Bergeyella</taxon>
    </lineage>
</organism>
<gene>
    <name evidence="2" type="primary">rebM</name>
    <name evidence="2" type="ORF">NCTC12929_00466</name>
</gene>
<dbReference type="AlphaFoldDB" id="A0A7Z8YMB6"/>